<dbReference type="FunCoup" id="B3RZ37">
    <property type="interactions" value="1978"/>
</dbReference>
<keyword evidence="5 10" id="KW-1000">Mitochondrion outer membrane</keyword>
<dbReference type="InParanoid" id="B3RZ37"/>
<dbReference type="PhylomeDB" id="B3RZ37"/>
<evidence type="ECO:0000256" key="1">
    <source>
        <dbReference type="ARBA" id="ARBA00004572"/>
    </source>
</evidence>
<sequence>MPSSKTLMVAAGVGVACFVGYCIYFDRKRRNDPLYRQKVKQNREKQKKLKAAEDKEASKFPDFRDPEAMQQFLIREISLGEELVRSGDNQSAVKHFINALSVCGQPQQMLRMFQQALPPEVIQMIIEELPKLAKEGYPQSPGSETEGID</sequence>
<accession>B3RZ37</accession>
<dbReference type="eggNOG" id="KOG4056">
    <property type="taxonomic scope" value="Eukaryota"/>
</dbReference>
<dbReference type="CTD" id="6754513"/>
<dbReference type="AlphaFoldDB" id="B3RZ37"/>
<dbReference type="STRING" id="10228.B3RZ37"/>
<dbReference type="GO" id="GO:0006605">
    <property type="term" value="P:protein targeting"/>
    <property type="evidence" value="ECO:0007669"/>
    <property type="project" value="InterPro"/>
</dbReference>
<keyword evidence="7 12" id="KW-1133">Transmembrane helix</keyword>
<evidence type="ECO:0008006" key="15">
    <source>
        <dbReference type="Google" id="ProtNLM"/>
    </source>
</evidence>
<dbReference type="PRINTS" id="PR00351">
    <property type="entry name" value="OM20RECEPTOR"/>
</dbReference>
<comment type="similarity">
    <text evidence="2 10">Belongs to the Tom20 family.</text>
</comment>
<feature type="transmembrane region" description="Helical" evidence="12">
    <location>
        <begin position="6"/>
        <end position="25"/>
    </location>
</feature>
<evidence type="ECO:0000256" key="12">
    <source>
        <dbReference type="SAM" id="Phobius"/>
    </source>
</evidence>
<dbReference type="PRINTS" id="PR01989">
    <property type="entry name" value="EUOM20RECPTR"/>
</dbReference>
<evidence type="ECO:0000256" key="6">
    <source>
        <dbReference type="ARBA" id="ARBA00022927"/>
    </source>
</evidence>
<dbReference type="Pfam" id="PF02064">
    <property type="entry name" value="MAS20"/>
    <property type="match status" value="1"/>
</dbReference>
<dbReference type="HOGENOM" id="CLU_100000_1_1_1"/>
<dbReference type="InterPro" id="IPR023392">
    <property type="entry name" value="Tom20_dom_sf"/>
</dbReference>
<dbReference type="EMBL" id="DS985246">
    <property type="protein sequence ID" value="EDV24135.1"/>
    <property type="molecule type" value="Genomic_DNA"/>
</dbReference>
<keyword evidence="4 12" id="KW-0812">Transmembrane</keyword>
<dbReference type="PROSITE" id="PS51257">
    <property type="entry name" value="PROKAR_LIPOPROTEIN"/>
    <property type="match status" value="1"/>
</dbReference>
<dbReference type="KEGG" id="tad:TRIADDRAFT_57314"/>
<evidence type="ECO:0000256" key="7">
    <source>
        <dbReference type="ARBA" id="ARBA00022989"/>
    </source>
</evidence>
<dbReference type="RefSeq" id="XP_002113661.1">
    <property type="nucleotide sequence ID" value="XM_002113625.1"/>
</dbReference>
<protein>
    <recommendedName>
        <fullName evidence="15">Translocase of outer mitochondrial membrane 20</fullName>
    </recommendedName>
</protein>
<comment type="subcellular location">
    <subcellularLocation>
        <location evidence="1">Mitochondrion outer membrane</location>
        <topology evidence="1">Single-pass membrane protein</topology>
    </subcellularLocation>
</comment>
<organism evidence="13 14">
    <name type="scientific">Trichoplax adhaerens</name>
    <name type="common">Trichoplax reptans</name>
    <dbReference type="NCBI Taxonomy" id="10228"/>
    <lineage>
        <taxon>Eukaryota</taxon>
        <taxon>Metazoa</taxon>
        <taxon>Placozoa</taxon>
        <taxon>Uniplacotomia</taxon>
        <taxon>Trichoplacea</taxon>
        <taxon>Trichoplacidae</taxon>
        <taxon>Trichoplax</taxon>
    </lineage>
</organism>
<dbReference type="GO" id="GO:0030943">
    <property type="term" value="F:mitochondrion targeting sequence binding"/>
    <property type="evidence" value="ECO:0000318"/>
    <property type="project" value="GO_Central"/>
</dbReference>
<dbReference type="GO" id="GO:0016031">
    <property type="term" value="P:tRNA import into mitochondrion"/>
    <property type="evidence" value="ECO:0000318"/>
    <property type="project" value="GO_Central"/>
</dbReference>
<evidence type="ECO:0000256" key="10">
    <source>
        <dbReference type="PIRNR" id="PIRNR037707"/>
    </source>
</evidence>
<keyword evidence="14" id="KW-1185">Reference proteome</keyword>
<proteinExistence type="inferred from homology"/>
<evidence type="ECO:0000256" key="5">
    <source>
        <dbReference type="ARBA" id="ARBA00022787"/>
    </source>
</evidence>
<name>B3RZ37_TRIAD</name>
<evidence type="ECO:0000256" key="2">
    <source>
        <dbReference type="ARBA" id="ARBA00005792"/>
    </source>
</evidence>
<keyword evidence="9 10" id="KW-0472">Membrane</keyword>
<dbReference type="SUPFAM" id="SSF47157">
    <property type="entry name" value="Mitochondrial import receptor subunit Tom20"/>
    <property type="match status" value="1"/>
</dbReference>
<dbReference type="GO" id="GO:0006886">
    <property type="term" value="P:intracellular protein transport"/>
    <property type="evidence" value="ECO:0007669"/>
    <property type="project" value="InterPro"/>
</dbReference>
<feature type="compositionally biased region" description="Basic and acidic residues" evidence="11">
    <location>
        <begin position="50"/>
        <end position="61"/>
    </location>
</feature>
<dbReference type="GeneID" id="6754513"/>
<dbReference type="Gene3D" id="1.20.960.10">
    <property type="entry name" value="Mitochondrial outer membrane translocase complex, subunit Tom20 domain"/>
    <property type="match status" value="1"/>
</dbReference>
<evidence type="ECO:0000256" key="8">
    <source>
        <dbReference type="ARBA" id="ARBA00023128"/>
    </source>
</evidence>
<evidence type="ECO:0000313" key="13">
    <source>
        <dbReference type="EMBL" id="EDV24135.1"/>
    </source>
</evidence>
<feature type="region of interest" description="Disordered" evidence="11">
    <location>
        <begin position="39"/>
        <end position="61"/>
    </location>
</feature>
<dbReference type="InterPro" id="IPR022422">
    <property type="entry name" value="MAS20_rcpt_metazoan"/>
</dbReference>
<dbReference type="PANTHER" id="PTHR12430:SF0">
    <property type="entry name" value="TRANSLOCASE OF OUTER MITOCHONDRIAL MEMBRANE 20"/>
    <property type="match status" value="1"/>
</dbReference>
<keyword evidence="8 10" id="KW-0496">Mitochondrion</keyword>
<dbReference type="PIRSF" id="PIRSF037707">
    <property type="entry name" value="MAS20_rcpt"/>
    <property type="match status" value="1"/>
</dbReference>
<dbReference type="GO" id="GO:0005742">
    <property type="term" value="C:mitochondrial outer membrane translocase complex"/>
    <property type="evidence" value="ECO:0000318"/>
    <property type="project" value="GO_Central"/>
</dbReference>
<evidence type="ECO:0000256" key="11">
    <source>
        <dbReference type="SAM" id="MobiDB-lite"/>
    </source>
</evidence>
<evidence type="ECO:0000256" key="9">
    <source>
        <dbReference type="ARBA" id="ARBA00023136"/>
    </source>
</evidence>
<keyword evidence="6" id="KW-0653">Protein transport</keyword>
<feature type="compositionally biased region" description="Basic residues" evidence="11">
    <location>
        <begin position="39"/>
        <end position="49"/>
    </location>
</feature>
<keyword evidence="3" id="KW-0813">Transport</keyword>
<dbReference type="OMA" id="DMIAYDG"/>
<evidence type="ECO:0000256" key="3">
    <source>
        <dbReference type="ARBA" id="ARBA00022448"/>
    </source>
</evidence>
<evidence type="ECO:0000256" key="4">
    <source>
        <dbReference type="ARBA" id="ARBA00022692"/>
    </source>
</evidence>
<dbReference type="GO" id="GO:0030150">
    <property type="term" value="P:protein import into mitochondrial matrix"/>
    <property type="evidence" value="ECO:0000318"/>
    <property type="project" value="GO_Central"/>
</dbReference>
<gene>
    <name evidence="13" type="ORF">TRIADDRAFT_57314</name>
</gene>
<dbReference type="InterPro" id="IPR002056">
    <property type="entry name" value="MAS20"/>
</dbReference>
<dbReference type="Proteomes" id="UP000009022">
    <property type="component" value="Unassembled WGS sequence"/>
</dbReference>
<dbReference type="OrthoDB" id="2154253at2759"/>
<reference evidence="13 14" key="1">
    <citation type="journal article" date="2008" name="Nature">
        <title>The Trichoplax genome and the nature of placozoans.</title>
        <authorList>
            <person name="Srivastava M."/>
            <person name="Begovic E."/>
            <person name="Chapman J."/>
            <person name="Putnam N.H."/>
            <person name="Hellsten U."/>
            <person name="Kawashima T."/>
            <person name="Kuo A."/>
            <person name="Mitros T."/>
            <person name="Salamov A."/>
            <person name="Carpenter M.L."/>
            <person name="Signorovitch A.Y."/>
            <person name="Moreno M.A."/>
            <person name="Kamm K."/>
            <person name="Grimwood J."/>
            <person name="Schmutz J."/>
            <person name="Shapiro H."/>
            <person name="Grigoriev I.V."/>
            <person name="Buss L.W."/>
            <person name="Schierwater B."/>
            <person name="Dellaporta S.L."/>
            <person name="Rokhsar D.S."/>
        </authorList>
    </citation>
    <scope>NUCLEOTIDE SEQUENCE [LARGE SCALE GENOMIC DNA]</scope>
    <source>
        <strain evidence="13 14">Grell-BS-1999</strain>
    </source>
</reference>
<evidence type="ECO:0000313" key="14">
    <source>
        <dbReference type="Proteomes" id="UP000009022"/>
    </source>
</evidence>
<dbReference type="PANTHER" id="PTHR12430">
    <property type="entry name" value="MITOCHONDRIAL IMPORT RECEPTOR SUBUNIT TOM20"/>
    <property type="match status" value="1"/>
</dbReference>